<dbReference type="Gene3D" id="1.10.357.140">
    <property type="entry name" value="UbiA prenyltransferase"/>
    <property type="match status" value="1"/>
</dbReference>
<keyword evidence="2" id="KW-1003">Cell membrane</keyword>
<evidence type="ECO:0000256" key="5">
    <source>
        <dbReference type="ARBA" id="ARBA00023136"/>
    </source>
</evidence>
<proteinExistence type="predicted"/>
<organism evidence="7 8">
    <name type="scientific">Flagellimonas zhangzhouensis</name>
    <dbReference type="NCBI Taxonomy" id="1073328"/>
    <lineage>
        <taxon>Bacteria</taxon>
        <taxon>Pseudomonadati</taxon>
        <taxon>Bacteroidota</taxon>
        <taxon>Flavobacteriia</taxon>
        <taxon>Flavobacteriales</taxon>
        <taxon>Flavobacteriaceae</taxon>
        <taxon>Flagellimonas</taxon>
    </lineage>
</organism>
<dbReference type="RefSeq" id="WP_090297967.1">
    <property type="nucleotide sequence ID" value="NZ_FNKI01000003.1"/>
</dbReference>
<keyword evidence="8" id="KW-1185">Reference proteome</keyword>
<feature type="transmembrane region" description="Helical" evidence="6">
    <location>
        <begin position="222"/>
        <end position="242"/>
    </location>
</feature>
<dbReference type="EMBL" id="FNMY01000004">
    <property type="protein sequence ID" value="SDW97090.1"/>
    <property type="molecule type" value="Genomic_DNA"/>
</dbReference>
<name>A0A1H2XWA9_9FLAO</name>
<evidence type="ECO:0000256" key="1">
    <source>
        <dbReference type="ARBA" id="ARBA00004141"/>
    </source>
</evidence>
<dbReference type="OrthoDB" id="2908954at2"/>
<gene>
    <name evidence="7" type="ORF">SAMN04487892_2853</name>
</gene>
<dbReference type="GO" id="GO:0016020">
    <property type="term" value="C:membrane"/>
    <property type="evidence" value="ECO:0007669"/>
    <property type="project" value="UniProtKB-SubCell"/>
</dbReference>
<dbReference type="InterPro" id="IPR000537">
    <property type="entry name" value="UbiA_prenyltransferase"/>
</dbReference>
<dbReference type="AlphaFoldDB" id="A0A1H2XWA9"/>
<evidence type="ECO:0000256" key="4">
    <source>
        <dbReference type="ARBA" id="ARBA00022989"/>
    </source>
</evidence>
<dbReference type="PANTHER" id="PTHR42723">
    <property type="entry name" value="CHLOROPHYLL SYNTHASE"/>
    <property type="match status" value="1"/>
</dbReference>
<dbReference type="PANTHER" id="PTHR42723:SF1">
    <property type="entry name" value="CHLOROPHYLL SYNTHASE, CHLOROPLASTIC"/>
    <property type="match status" value="1"/>
</dbReference>
<evidence type="ECO:0000256" key="6">
    <source>
        <dbReference type="SAM" id="Phobius"/>
    </source>
</evidence>
<dbReference type="Pfam" id="PF01040">
    <property type="entry name" value="UbiA"/>
    <property type="match status" value="1"/>
</dbReference>
<dbReference type="InterPro" id="IPR044878">
    <property type="entry name" value="UbiA_sf"/>
</dbReference>
<evidence type="ECO:0000313" key="8">
    <source>
        <dbReference type="Proteomes" id="UP000199592"/>
    </source>
</evidence>
<dbReference type="CDD" id="cd13964">
    <property type="entry name" value="PT_UbiA_1"/>
    <property type="match status" value="1"/>
</dbReference>
<evidence type="ECO:0000256" key="3">
    <source>
        <dbReference type="ARBA" id="ARBA00022692"/>
    </source>
</evidence>
<feature type="transmembrane region" description="Helical" evidence="6">
    <location>
        <begin position="167"/>
        <end position="184"/>
    </location>
</feature>
<reference evidence="8" key="1">
    <citation type="submission" date="2016-10" db="EMBL/GenBank/DDBJ databases">
        <authorList>
            <person name="Varghese N."/>
            <person name="Submissions S."/>
        </authorList>
    </citation>
    <scope>NUCLEOTIDE SEQUENCE [LARGE SCALE GENOMIC DNA]</scope>
    <source>
        <strain evidence="8">DSM 25030</strain>
    </source>
</reference>
<dbReference type="NCBIfam" id="NF035940">
    <property type="entry name" value="prenyl_rel_EboC"/>
    <property type="match status" value="1"/>
</dbReference>
<feature type="transmembrane region" description="Helical" evidence="6">
    <location>
        <begin position="46"/>
        <end position="67"/>
    </location>
</feature>
<dbReference type="InterPro" id="IPR050475">
    <property type="entry name" value="Prenyltransferase_related"/>
</dbReference>
<protein>
    <submittedName>
        <fullName evidence="7">4-hydroxybenzoate polyprenyltransferase</fullName>
    </submittedName>
</protein>
<evidence type="ECO:0000256" key="2">
    <source>
        <dbReference type="ARBA" id="ARBA00022475"/>
    </source>
</evidence>
<dbReference type="Proteomes" id="UP000199592">
    <property type="component" value="Unassembled WGS sequence"/>
</dbReference>
<accession>A0A1H2XWA9</accession>
<keyword evidence="7" id="KW-0808">Transferase</keyword>
<keyword evidence="4 6" id="KW-1133">Transmembrane helix</keyword>
<keyword evidence="3 6" id="KW-0812">Transmembrane</keyword>
<feature type="transmembrane region" description="Helical" evidence="6">
    <location>
        <begin position="144"/>
        <end position="161"/>
    </location>
</feature>
<dbReference type="STRING" id="1073328.SAMN05216294_2861"/>
<feature type="transmembrane region" description="Helical" evidence="6">
    <location>
        <begin position="20"/>
        <end position="40"/>
    </location>
</feature>
<feature type="transmembrane region" description="Helical" evidence="6">
    <location>
        <begin position="88"/>
        <end position="110"/>
    </location>
</feature>
<feature type="transmembrane region" description="Helical" evidence="6">
    <location>
        <begin position="196"/>
        <end position="216"/>
    </location>
</feature>
<sequence>MGPRLKAYLQLCRPANLPTAAADIIAGMSISGLFLGLSTFEFPLDVPYSAFLLIMASVFLYAGGVVLNDVFDIEIDKVERPERPIPSGVVPLGKASLFGFLLLVIGIGLAFLANTLSGYVAVLLALAILSYDKYAKHHSFFGPLNMGICRGLNLLMGISLFNDFENWPYVLIPIVFIFAVTMISRGEVHGKNKGNILLAGLLYVIVLIGIGALHMVYAASNLTYLVFLLLFALMVFRPLVIAYKENIPNNIKKAVKAGVLSIILLDAAIAVAYSNILVGLLILLLLPLSIFLAKQFAVT</sequence>
<dbReference type="GO" id="GO:0016765">
    <property type="term" value="F:transferase activity, transferring alkyl or aryl (other than methyl) groups"/>
    <property type="evidence" value="ECO:0007669"/>
    <property type="project" value="InterPro"/>
</dbReference>
<evidence type="ECO:0000313" key="7">
    <source>
        <dbReference type="EMBL" id="SDW97090.1"/>
    </source>
</evidence>
<keyword evidence="5 6" id="KW-0472">Membrane</keyword>
<comment type="subcellular location">
    <subcellularLocation>
        <location evidence="1">Membrane</location>
        <topology evidence="1">Multi-pass membrane protein</topology>
    </subcellularLocation>
</comment>